<keyword evidence="4" id="KW-1185">Reference proteome</keyword>
<dbReference type="STRING" id="1229276.DI53_3231"/>
<dbReference type="EMBL" id="JJMU01000061">
    <property type="protein sequence ID" value="KGE13014.1"/>
    <property type="molecule type" value="Genomic_DNA"/>
</dbReference>
<dbReference type="PATRIC" id="fig|1229276.3.peg.3342"/>
<feature type="region of interest" description="Disordered" evidence="1">
    <location>
        <begin position="413"/>
        <end position="438"/>
    </location>
</feature>
<evidence type="ECO:0000313" key="4">
    <source>
        <dbReference type="Proteomes" id="UP000031802"/>
    </source>
</evidence>
<organism evidence="3 4">
    <name type="scientific">Sphingobacterium deserti</name>
    <dbReference type="NCBI Taxonomy" id="1229276"/>
    <lineage>
        <taxon>Bacteria</taxon>
        <taxon>Pseudomonadati</taxon>
        <taxon>Bacteroidota</taxon>
        <taxon>Sphingobacteriia</taxon>
        <taxon>Sphingobacteriales</taxon>
        <taxon>Sphingobacteriaceae</taxon>
        <taxon>Sphingobacterium</taxon>
    </lineage>
</organism>
<proteinExistence type="predicted"/>
<accession>A0A0B8T5N4</accession>
<dbReference type="AlphaFoldDB" id="A0A0B8T5N4"/>
<dbReference type="eggNOG" id="ENOG502Z8M1">
    <property type="taxonomic scope" value="Bacteria"/>
</dbReference>
<evidence type="ECO:0000256" key="1">
    <source>
        <dbReference type="SAM" id="MobiDB-lite"/>
    </source>
</evidence>
<keyword evidence="2" id="KW-0732">Signal</keyword>
<dbReference type="InterPro" id="IPR032627">
    <property type="entry name" value="DUF4876"/>
</dbReference>
<feature type="chain" id="PRO_5002124494" description="DUF4876 domain-containing protein" evidence="2">
    <location>
        <begin position="19"/>
        <end position="438"/>
    </location>
</feature>
<dbReference type="Pfam" id="PF16215">
    <property type="entry name" value="DUF4876"/>
    <property type="match status" value="1"/>
</dbReference>
<evidence type="ECO:0000256" key="2">
    <source>
        <dbReference type="SAM" id="SignalP"/>
    </source>
</evidence>
<protein>
    <recommendedName>
        <fullName evidence="5">DUF4876 domain-containing protein</fullName>
    </recommendedName>
</protein>
<dbReference type="Proteomes" id="UP000031802">
    <property type="component" value="Unassembled WGS sequence"/>
</dbReference>
<feature type="signal peptide" evidence="2">
    <location>
        <begin position="1"/>
        <end position="18"/>
    </location>
</feature>
<reference evidence="4" key="1">
    <citation type="submission" date="2014-04" db="EMBL/GenBank/DDBJ databases">
        <title>Whole-Genome optical mapping and complete genome sequence of Sphingobacterium deserti sp. nov., a new spaces isolated from desert in the west of China.</title>
        <authorList>
            <person name="Teng C."/>
            <person name="Zhou Z."/>
            <person name="Li X."/>
            <person name="Chen M."/>
            <person name="Lin M."/>
            <person name="Wang L."/>
            <person name="Su S."/>
            <person name="Zhang C."/>
            <person name="Zhang W."/>
        </authorList>
    </citation>
    <scope>NUCLEOTIDE SEQUENCE [LARGE SCALE GENOMIC DNA]</scope>
    <source>
        <strain evidence="4">ACCC05744</strain>
    </source>
</reference>
<dbReference type="RefSeq" id="WP_052072473.1">
    <property type="nucleotide sequence ID" value="NZ_JJMU01000061.1"/>
</dbReference>
<dbReference type="PROSITE" id="PS51257">
    <property type="entry name" value="PROKAR_LIPOPROTEIN"/>
    <property type="match status" value="1"/>
</dbReference>
<reference evidence="3 4" key="2">
    <citation type="journal article" date="2015" name="PLoS ONE">
        <title>Whole-Genome Optical Mapping and Finished Genome Sequence of Sphingobacterium deserti sp. nov., a New Species Isolated from the Western Desert of China.</title>
        <authorList>
            <person name="Teng C."/>
            <person name="Zhou Z."/>
            <person name="Molnar I."/>
            <person name="Li X."/>
            <person name="Tang R."/>
            <person name="Chen M."/>
            <person name="Wang L."/>
            <person name="Su S."/>
            <person name="Zhang W."/>
            <person name="Lin M."/>
        </authorList>
    </citation>
    <scope>NUCLEOTIDE SEQUENCE [LARGE SCALE GENOMIC DNA]</scope>
    <source>
        <strain evidence="4">ACCC05744</strain>
    </source>
</reference>
<evidence type="ECO:0008006" key="5">
    <source>
        <dbReference type="Google" id="ProtNLM"/>
    </source>
</evidence>
<evidence type="ECO:0000313" key="3">
    <source>
        <dbReference type="EMBL" id="KGE13014.1"/>
    </source>
</evidence>
<dbReference type="OrthoDB" id="1409865at2"/>
<name>A0A0B8T5N4_9SPHI</name>
<sequence>MKKIILLFLAIYSLAACKKDGPDAVTSNLNVDLSFSNTAYQEALGNGEVTIRLKNLLNGSVVESKHKMGAVQFTSIASGAYDIEASVSFTKDEFLSLTGEDAGAAIITFNASAKNVNITSDTQLQLQLIAGVSGDFVIKQVYYAGSDNRDGASFRDQFFEIYNNTDRVLYADSLYFGRLWGKQSANDASHHFQANGQFDWSKSIDMTIGAEANSDYIYARDIFMIPGSGKDHPVAPGESIVIAQNALNHKVPFTGNNGREVTVRDPSLTIDLSGADFETYFGDLPGETPFASDIDNPNVPNVQVIVYQGNDWLLDAPGRDSYYIFKGKTRQEVTALKNYYAPLLRTPSTSTRKYTQIPAAWIMDGIDTQPSVASSQIPKKLFPSIDAGYTFVTEGSYSSQSVMRKVAREDGGRKILQDTNNSTNDFVSGRANPKGFAN</sequence>
<comment type="caution">
    <text evidence="3">The sequence shown here is derived from an EMBL/GenBank/DDBJ whole genome shotgun (WGS) entry which is preliminary data.</text>
</comment>
<gene>
    <name evidence="3" type="ORF">DI53_3231</name>
</gene>
<feature type="compositionally biased region" description="Polar residues" evidence="1">
    <location>
        <begin position="417"/>
        <end position="426"/>
    </location>
</feature>